<dbReference type="EnsemblPlants" id="Kaladp0037s0003.1.v1.1">
    <property type="protein sequence ID" value="Kaladp0037s0003.1.v1.1"/>
    <property type="gene ID" value="Kaladp0037s0003.v1.1"/>
</dbReference>
<evidence type="ECO:0000313" key="3">
    <source>
        <dbReference type="Proteomes" id="UP000594263"/>
    </source>
</evidence>
<protein>
    <recommendedName>
        <fullName evidence="1">NAA35-like TPR repeats domain-containing protein</fullName>
    </recommendedName>
</protein>
<dbReference type="OMA" id="YSAHEYG"/>
<sequence>MLTWMTNFYHVSCYDRRHGTKSVAGSNSLLLPLSSEASLTSSHALLHSYCRVIRASCKAAISIVSKARTHEDYFTLSHGLPLHGDGDDKCLSILNAAEETVSRQLRACKSHSLKNRVPEDIEPLQTIPELEEGYCKAVLCRLRFRRGLELARKHIASCLSELELMQKSAAFLTCKENGITKESIETKTTASGHQPIGFDATLNSRICSLLPHLAIQYFKKLLDDLDTVCSNTLDQLLDEVLRFVVQFQKAQPVLVARSHLQVLLVEDGKLYGRDSMFASISRAAELPQTPLNLEIQTDECISQLGQLAQQLLRYFPSFHLDIKANTDSCGGMHKSLINLLKTLCTNAAWQRRKLGKILQDWRVIHMQLEMAFQNDIGNTASVMTDKNLCKKVADHTLMWVEGPTYWIAFHFLMLGFELELYSPAEYCMVYWYMESLKDIVKDHLIHPAVLLLQCKIYIAAMVTDIFNCMHDTWIRLARNMIAALRTVHKNLQIQGPFKFQHRAGELLLCTCPLQRFVQHFDLLQKASIPDHISYVSFKECAADAHISTLAMYNYFKDAQKLAKQLKGYYFSKDSERMSELRILEQVAEHNSVALNLISRIGNLDSPLKVSLEFNHHPNCCCQALVAGLHGTSLNFIFSHTLDSSQSSDIIHIRIRSHVLPIACVPSTMVKDGFGAQDFT</sequence>
<reference evidence="2" key="1">
    <citation type="submission" date="2021-01" db="UniProtKB">
        <authorList>
            <consortium name="EnsemblPlants"/>
        </authorList>
    </citation>
    <scope>IDENTIFICATION</scope>
</reference>
<feature type="domain" description="NAA35-like TPR repeats" evidence="1">
    <location>
        <begin position="333"/>
        <end position="436"/>
    </location>
</feature>
<dbReference type="PANTHER" id="PTHR21373">
    <property type="entry name" value="GLUCOSE REPRESSIBLE PROTEIN MAK10"/>
    <property type="match status" value="1"/>
</dbReference>
<feature type="domain" description="NAA35-like TPR repeats" evidence="1">
    <location>
        <begin position="227"/>
        <end position="314"/>
    </location>
</feature>
<dbReference type="GO" id="GO:0031417">
    <property type="term" value="C:NatC complex"/>
    <property type="evidence" value="ECO:0007669"/>
    <property type="project" value="InterPro"/>
</dbReference>
<evidence type="ECO:0000259" key="1">
    <source>
        <dbReference type="Pfam" id="PF25789"/>
    </source>
</evidence>
<name>A0A7N0TGY9_KALFE</name>
<accession>A0A7N0TGY9</accession>
<dbReference type="AlphaFoldDB" id="A0A7N0TGY9"/>
<keyword evidence="3" id="KW-1185">Reference proteome</keyword>
<evidence type="ECO:0000313" key="2">
    <source>
        <dbReference type="EnsemblPlants" id="Kaladp0037s0003.1.v1.1"/>
    </source>
</evidence>
<dbReference type="Pfam" id="PF25789">
    <property type="entry name" value="TPR_NAA35"/>
    <property type="match status" value="3"/>
</dbReference>
<dbReference type="InterPro" id="IPR057982">
    <property type="entry name" value="TPR_NAA35"/>
</dbReference>
<dbReference type="InterPro" id="IPR007244">
    <property type="entry name" value="Naa35_N"/>
</dbReference>
<dbReference type="Gramene" id="Kaladp0037s0003.1.v1.1">
    <property type="protein sequence ID" value="Kaladp0037s0003.1.v1.1"/>
    <property type="gene ID" value="Kaladp0037s0003.v1.1"/>
</dbReference>
<organism evidence="2 3">
    <name type="scientific">Kalanchoe fedtschenkoi</name>
    <name type="common">Lavender scallops</name>
    <name type="synonym">South American air plant</name>
    <dbReference type="NCBI Taxonomy" id="63787"/>
    <lineage>
        <taxon>Eukaryota</taxon>
        <taxon>Viridiplantae</taxon>
        <taxon>Streptophyta</taxon>
        <taxon>Embryophyta</taxon>
        <taxon>Tracheophyta</taxon>
        <taxon>Spermatophyta</taxon>
        <taxon>Magnoliopsida</taxon>
        <taxon>eudicotyledons</taxon>
        <taxon>Gunneridae</taxon>
        <taxon>Pentapetalae</taxon>
        <taxon>Saxifragales</taxon>
        <taxon>Crassulaceae</taxon>
        <taxon>Kalanchoe</taxon>
    </lineage>
</organism>
<proteinExistence type="predicted"/>
<feature type="domain" description="NAA35-like TPR repeats" evidence="1">
    <location>
        <begin position="437"/>
        <end position="619"/>
    </location>
</feature>
<dbReference type="PANTHER" id="PTHR21373:SF0">
    <property type="entry name" value="N-ALPHA-ACETYLTRANSFERASE 35, NATC AUXILIARY SUBUNIT"/>
    <property type="match status" value="1"/>
</dbReference>
<dbReference type="Proteomes" id="UP000594263">
    <property type="component" value="Unplaced"/>
</dbReference>